<sequence length="153" mass="16514">MATETIDQKTLVQLVEAGAVRAARVVGCGNGWAVSARCGANERFLSAKRGDVRVFRRFETLVSFLRDIGISRFDVDASDFDPDAAGGATRPDRAAALKAAHEAAAHDRWFRDQVQQALDDPRPSVPDAEVRAGLASRRAALRQRIAGKRGKAA</sequence>
<dbReference type="Gene3D" id="6.20.450.20">
    <property type="match status" value="1"/>
</dbReference>
<evidence type="ECO:0000313" key="3">
    <source>
        <dbReference type="Proteomes" id="UP000253104"/>
    </source>
</evidence>
<dbReference type="AlphaFoldDB" id="A0A2Z5MRU3"/>
<dbReference type="Proteomes" id="UP000253104">
    <property type="component" value="Chromosome mHSR5_A"/>
</dbReference>
<dbReference type="InterPro" id="IPR048851">
    <property type="entry name" value="PaaA2_dom"/>
</dbReference>
<dbReference type="OrthoDB" id="1666683at2"/>
<evidence type="ECO:0000259" key="1">
    <source>
        <dbReference type="Pfam" id="PF21217"/>
    </source>
</evidence>
<dbReference type="EMBL" id="CP024902">
    <property type="protein sequence ID" value="AXF19197.1"/>
    <property type="molecule type" value="Genomic_DNA"/>
</dbReference>
<organism evidence="2 3">
    <name type="scientific">Burkholderia pyrrocinia</name>
    <name type="common">Pseudomonas pyrrocinia</name>
    <dbReference type="NCBI Taxonomy" id="60550"/>
    <lineage>
        <taxon>Bacteria</taxon>
        <taxon>Pseudomonadati</taxon>
        <taxon>Pseudomonadota</taxon>
        <taxon>Betaproteobacteria</taxon>
        <taxon>Burkholderiales</taxon>
        <taxon>Burkholderiaceae</taxon>
        <taxon>Burkholderia</taxon>
        <taxon>Burkholderia cepacia complex</taxon>
    </lineage>
</organism>
<reference evidence="2 3" key="1">
    <citation type="journal article" date="2018" name="ISME J.">
        <title>Involvement of Burkholderiaceae and sulfurous volatiles in disease-suppressive soils.</title>
        <authorList>
            <person name="Carrion V.J."/>
            <person name="Cordovez V."/>
            <person name="Tyc O."/>
            <person name="Etalo D.W."/>
            <person name="de Bruijn I."/>
            <person name="de Jager V.C."/>
            <person name="Medema M.H."/>
            <person name="Eberl L."/>
            <person name="Raaijmakers J.M."/>
        </authorList>
    </citation>
    <scope>NUCLEOTIDE SEQUENCE [LARGE SCALE GENOMIC DNA]</scope>
    <source>
        <strain evidence="3">mHSR5</strain>
    </source>
</reference>
<feature type="domain" description="Stability determinant" evidence="1">
    <location>
        <begin position="103"/>
        <end position="131"/>
    </location>
</feature>
<evidence type="ECO:0000313" key="2">
    <source>
        <dbReference type="EMBL" id="AXF19197.1"/>
    </source>
</evidence>
<dbReference type="Pfam" id="PF21217">
    <property type="entry name" value="PaaA2"/>
    <property type="match status" value="1"/>
</dbReference>
<accession>A0A2Z5MRU3</accession>
<proteinExistence type="predicted"/>
<protein>
    <recommendedName>
        <fullName evidence="1">Stability determinant domain-containing protein</fullName>
    </recommendedName>
</protein>
<name>A0A2Z5MRU3_BURPY</name>
<gene>
    <name evidence="2" type="ORF">CUJ89_00775</name>
</gene>
<dbReference type="RefSeq" id="WP_114175487.1">
    <property type="nucleotide sequence ID" value="NZ_CP024902.1"/>
</dbReference>